<dbReference type="AlphaFoldDB" id="L0A122"/>
<reference evidence="2" key="1">
    <citation type="submission" date="2012-03" db="EMBL/GenBank/DDBJ databases">
        <title>Complete sequence of chromosome of Deinococcus peraridilitoris DSM 19664.</title>
        <authorList>
            <person name="Lucas S."/>
            <person name="Copeland A."/>
            <person name="Lapidus A."/>
            <person name="Glavina del Rio T."/>
            <person name="Dalin E."/>
            <person name="Tice H."/>
            <person name="Bruce D."/>
            <person name="Goodwin L."/>
            <person name="Pitluck S."/>
            <person name="Peters L."/>
            <person name="Mikhailova N."/>
            <person name="Lu M."/>
            <person name="Kyrpides N."/>
            <person name="Mavromatis K."/>
            <person name="Ivanova N."/>
            <person name="Brettin T."/>
            <person name="Detter J.C."/>
            <person name="Han C."/>
            <person name="Larimer F."/>
            <person name="Land M."/>
            <person name="Hauser L."/>
            <person name="Markowitz V."/>
            <person name="Cheng J.-F."/>
            <person name="Hugenholtz P."/>
            <person name="Woyke T."/>
            <person name="Wu D."/>
            <person name="Pukall R."/>
            <person name="Steenblock K."/>
            <person name="Brambilla E."/>
            <person name="Klenk H.-P."/>
            <person name="Eisen J.A."/>
        </authorList>
    </citation>
    <scope>NUCLEOTIDE SEQUENCE [LARGE SCALE GENOMIC DNA]</scope>
    <source>
        <strain evidence="2">DSM 19664 / LMG 22246 / CIP 109416 / KR-200</strain>
    </source>
</reference>
<gene>
    <name evidence="1" type="ordered locus">Deipe_1599</name>
</gene>
<name>L0A122_DEIPD</name>
<protein>
    <submittedName>
        <fullName evidence="1">Uncharacterized protein</fullName>
    </submittedName>
</protein>
<dbReference type="EMBL" id="CP003382">
    <property type="protein sequence ID" value="AFZ67139.1"/>
    <property type="molecule type" value="Genomic_DNA"/>
</dbReference>
<evidence type="ECO:0000313" key="1">
    <source>
        <dbReference type="EMBL" id="AFZ67139.1"/>
    </source>
</evidence>
<proteinExistence type="predicted"/>
<evidence type="ECO:0000313" key="2">
    <source>
        <dbReference type="Proteomes" id="UP000010467"/>
    </source>
</evidence>
<dbReference type="STRING" id="937777.Deipe_1599"/>
<dbReference type="Proteomes" id="UP000010467">
    <property type="component" value="Chromosome"/>
</dbReference>
<dbReference type="KEGG" id="dpd:Deipe_1599"/>
<dbReference type="PATRIC" id="fig|937777.3.peg.1600"/>
<keyword evidence="2" id="KW-1185">Reference proteome</keyword>
<accession>L0A122</accession>
<organism evidence="1 2">
    <name type="scientific">Deinococcus peraridilitoris (strain DSM 19664 / LMG 22246 / CIP 109416 / KR-200)</name>
    <dbReference type="NCBI Taxonomy" id="937777"/>
    <lineage>
        <taxon>Bacteria</taxon>
        <taxon>Thermotogati</taxon>
        <taxon>Deinococcota</taxon>
        <taxon>Deinococci</taxon>
        <taxon>Deinococcales</taxon>
        <taxon>Deinococcaceae</taxon>
        <taxon>Deinococcus</taxon>
    </lineage>
</organism>
<sequence>MDAAQGPVGLPEGSERGLRLVPDAACRAFARGDDREALSVLRRARDTWPPSSAQWAFLERLVGLVLIHTLREVEGTFALERADELLEERGWPLPDLDLLQDTDS</sequence>
<dbReference type="HOGENOM" id="CLU_2232178_0_0_0"/>